<protein>
    <submittedName>
        <fullName evidence="1">Uncharacterized protein</fullName>
    </submittedName>
</protein>
<dbReference type="Proteomes" id="UP000250078">
    <property type="component" value="Unassembled WGS sequence"/>
</dbReference>
<organism evidence="1 2">
    <name type="scientific">Cenococcum geophilum 1.58</name>
    <dbReference type="NCBI Taxonomy" id="794803"/>
    <lineage>
        <taxon>Eukaryota</taxon>
        <taxon>Fungi</taxon>
        <taxon>Dikarya</taxon>
        <taxon>Ascomycota</taxon>
        <taxon>Pezizomycotina</taxon>
        <taxon>Dothideomycetes</taxon>
        <taxon>Pleosporomycetidae</taxon>
        <taxon>Gloniales</taxon>
        <taxon>Gloniaceae</taxon>
        <taxon>Cenococcum</taxon>
    </lineage>
</organism>
<keyword evidence="2" id="KW-1185">Reference proteome</keyword>
<name>A0ACC8EJZ8_9PEZI</name>
<evidence type="ECO:0000313" key="2">
    <source>
        <dbReference type="Proteomes" id="UP000250078"/>
    </source>
</evidence>
<sequence length="64" mass="6683">MLYKLVCCISAAEVAAEVAADGVLPEGCWVLGAVDKLGVLALSKEVVLGIDLRAVEYKYSKLAG</sequence>
<dbReference type="EMBL" id="KV748391">
    <property type="protein sequence ID" value="OCK86496.1"/>
    <property type="molecule type" value="Genomic_DNA"/>
</dbReference>
<gene>
    <name evidence="1" type="ORF">K441DRAFT_672304</name>
</gene>
<proteinExistence type="predicted"/>
<evidence type="ECO:0000313" key="1">
    <source>
        <dbReference type="EMBL" id="OCK86496.1"/>
    </source>
</evidence>
<accession>A0ACC8EJZ8</accession>
<reference evidence="1 2" key="1">
    <citation type="journal article" date="2016" name="Nat. Commun.">
        <title>Ectomycorrhizal ecology is imprinted in the genome of the dominant symbiotic fungus Cenococcum geophilum.</title>
        <authorList>
            <consortium name="DOE Joint Genome Institute"/>
            <person name="Peter M."/>
            <person name="Kohler A."/>
            <person name="Ohm R.A."/>
            <person name="Kuo A."/>
            <person name="Krutzmann J."/>
            <person name="Morin E."/>
            <person name="Arend M."/>
            <person name="Barry K.W."/>
            <person name="Binder M."/>
            <person name="Choi C."/>
            <person name="Clum A."/>
            <person name="Copeland A."/>
            <person name="Grisel N."/>
            <person name="Haridas S."/>
            <person name="Kipfer T."/>
            <person name="LaButti K."/>
            <person name="Lindquist E."/>
            <person name="Lipzen A."/>
            <person name="Maire R."/>
            <person name="Meier B."/>
            <person name="Mihaltcheva S."/>
            <person name="Molinier V."/>
            <person name="Murat C."/>
            <person name="Poggeler S."/>
            <person name="Quandt C.A."/>
            <person name="Sperisen C."/>
            <person name="Tritt A."/>
            <person name="Tisserant E."/>
            <person name="Crous P.W."/>
            <person name="Henrissat B."/>
            <person name="Nehls U."/>
            <person name="Egli S."/>
            <person name="Spatafora J.W."/>
            <person name="Grigoriev I.V."/>
            <person name="Martin F.M."/>
        </authorList>
    </citation>
    <scope>NUCLEOTIDE SEQUENCE [LARGE SCALE GENOMIC DNA]</scope>
    <source>
        <strain evidence="1 2">1.58</strain>
    </source>
</reference>